<organism evidence="6 7">
    <name type="scientific">Fistulifera solaris</name>
    <name type="common">Oleaginous diatom</name>
    <dbReference type="NCBI Taxonomy" id="1519565"/>
    <lineage>
        <taxon>Eukaryota</taxon>
        <taxon>Sar</taxon>
        <taxon>Stramenopiles</taxon>
        <taxon>Ochrophyta</taxon>
        <taxon>Bacillariophyta</taxon>
        <taxon>Bacillariophyceae</taxon>
        <taxon>Bacillariophycidae</taxon>
        <taxon>Naviculales</taxon>
        <taxon>Naviculaceae</taxon>
        <taxon>Fistulifera</taxon>
    </lineage>
</organism>
<evidence type="ECO:0000256" key="2">
    <source>
        <dbReference type="ARBA" id="ARBA00022692"/>
    </source>
</evidence>
<keyword evidence="4 5" id="KW-0472">Membrane</keyword>
<name>A0A1Z5JPZ2_FISSO</name>
<dbReference type="Proteomes" id="UP000198406">
    <property type="component" value="Unassembled WGS sequence"/>
</dbReference>
<dbReference type="Pfam" id="PF02466">
    <property type="entry name" value="Tim17"/>
    <property type="match status" value="1"/>
</dbReference>
<keyword evidence="7" id="KW-1185">Reference proteome</keyword>
<evidence type="ECO:0000313" key="6">
    <source>
        <dbReference type="EMBL" id="GAX16074.1"/>
    </source>
</evidence>
<dbReference type="GO" id="GO:0030150">
    <property type="term" value="P:protein import into mitochondrial matrix"/>
    <property type="evidence" value="ECO:0007669"/>
    <property type="project" value="TreeGrafter"/>
</dbReference>
<proteinExistence type="predicted"/>
<dbReference type="GO" id="GO:0005744">
    <property type="term" value="C:TIM23 mitochondrial import inner membrane translocase complex"/>
    <property type="evidence" value="ECO:0007669"/>
    <property type="project" value="TreeGrafter"/>
</dbReference>
<dbReference type="InterPro" id="IPR045238">
    <property type="entry name" value="Tim23-like"/>
</dbReference>
<evidence type="ECO:0000256" key="1">
    <source>
        <dbReference type="ARBA" id="ARBA00004141"/>
    </source>
</evidence>
<dbReference type="PANTHER" id="PTHR15371">
    <property type="entry name" value="TIM23"/>
    <property type="match status" value="1"/>
</dbReference>
<accession>A0A1Z5JPZ2</accession>
<dbReference type="GO" id="GO:0008320">
    <property type="term" value="F:protein transmembrane transporter activity"/>
    <property type="evidence" value="ECO:0007669"/>
    <property type="project" value="TreeGrafter"/>
</dbReference>
<sequence length="201" mass="21146">MNSSADESDAGAPLPDFRTQGLQLQTIAPALGVINQKASPDYLDYDVKGRGIFSTMFANSGMAYLLGISAGGIYGFRQGLAATPSTRFRVQVNSVLNHCGRYGSRAGNALGVFAVLYSFYEGVSDRYEPEELLGLTRQYPSLAAFISPVFGATMASATYYAPSGIRVAALAGGLGAASVAVTYGGYKMLGIPYGKLGFLFL</sequence>
<dbReference type="PANTHER" id="PTHR15371:SF0">
    <property type="entry name" value="SD19278P"/>
    <property type="match status" value="1"/>
</dbReference>
<evidence type="ECO:0000313" key="7">
    <source>
        <dbReference type="Proteomes" id="UP000198406"/>
    </source>
</evidence>
<dbReference type="AlphaFoldDB" id="A0A1Z5JPZ2"/>
<reference evidence="6 7" key="1">
    <citation type="journal article" date="2015" name="Plant Cell">
        <title>Oil accumulation by the oleaginous diatom Fistulifera solaris as revealed by the genome and transcriptome.</title>
        <authorList>
            <person name="Tanaka T."/>
            <person name="Maeda Y."/>
            <person name="Veluchamy A."/>
            <person name="Tanaka M."/>
            <person name="Abida H."/>
            <person name="Marechal E."/>
            <person name="Bowler C."/>
            <person name="Muto M."/>
            <person name="Sunaga Y."/>
            <person name="Tanaka M."/>
            <person name="Yoshino T."/>
            <person name="Taniguchi T."/>
            <person name="Fukuda Y."/>
            <person name="Nemoto M."/>
            <person name="Matsumoto M."/>
            <person name="Wong P.S."/>
            <person name="Aburatani S."/>
            <person name="Fujibuchi W."/>
        </authorList>
    </citation>
    <scope>NUCLEOTIDE SEQUENCE [LARGE SCALE GENOMIC DNA]</scope>
    <source>
        <strain evidence="6 7">JPCC DA0580</strain>
    </source>
</reference>
<dbReference type="EMBL" id="BDSP01000101">
    <property type="protein sequence ID" value="GAX16074.1"/>
    <property type="molecule type" value="Genomic_DNA"/>
</dbReference>
<keyword evidence="2 5" id="KW-0812">Transmembrane</keyword>
<gene>
    <name evidence="6" type="ORF">FisN_20Hh250</name>
</gene>
<feature type="transmembrane region" description="Helical" evidence="5">
    <location>
        <begin position="167"/>
        <end position="186"/>
    </location>
</feature>
<comment type="caution">
    <text evidence="6">The sequence shown here is derived from an EMBL/GenBank/DDBJ whole genome shotgun (WGS) entry which is preliminary data.</text>
</comment>
<dbReference type="InParanoid" id="A0A1Z5JPZ2"/>
<protein>
    <submittedName>
        <fullName evidence="6">Uncharacterized protein</fullName>
    </submittedName>
</protein>
<comment type="subcellular location">
    <subcellularLocation>
        <location evidence="1">Membrane</location>
        <topology evidence="1">Multi-pass membrane protein</topology>
    </subcellularLocation>
</comment>
<evidence type="ECO:0000256" key="3">
    <source>
        <dbReference type="ARBA" id="ARBA00022989"/>
    </source>
</evidence>
<evidence type="ECO:0000256" key="4">
    <source>
        <dbReference type="ARBA" id="ARBA00023136"/>
    </source>
</evidence>
<evidence type="ECO:0000256" key="5">
    <source>
        <dbReference type="SAM" id="Phobius"/>
    </source>
</evidence>
<dbReference type="OrthoDB" id="159299at2759"/>
<keyword evidence="3 5" id="KW-1133">Transmembrane helix</keyword>